<evidence type="ECO:0000256" key="1">
    <source>
        <dbReference type="SAM" id="Phobius"/>
    </source>
</evidence>
<evidence type="ECO:0000313" key="2">
    <source>
        <dbReference type="EMBL" id="GIY52124.1"/>
    </source>
</evidence>
<organism evidence="2 3">
    <name type="scientific">Caerostris extrusa</name>
    <name type="common">Bark spider</name>
    <name type="synonym">Caerostris bankana</name>
    <dbReference type="NCBI Taxonomy" id="172846"/>
    <lineage>
        <taxon>Eukaryota</taxon>
        <taxon>Metazoa</taxon>
        <taxon>Ecdysozoa</taxon>
        <taxon>Arthropoda</taxon>
        <taxon>Chelicerata</taxon>
        <taxon>Arachnida</taxon>
        <taxon>Araneae</taxon>
        <taxon>Araneomorphae</taxon>
        <taxon>Entelegynae</taxon>
        <taxon>Araneoidea</taxon>
        <taxon>Araneidae</taxon>
        <taxon>Caerostris</taxon>
    </lineage>
</organism>
<gene>
    <name evidence="2" type="ORF">CEXT_395971</name>
</gene>
<proteinExistence type="predicted"/>
<dbReference type="EMBL" id="BPLR01012197">
    <property type="protein sequence ID" value="GIY52124.1"/>
    <property type="molecule type" value="Genomic_DNA"/>
</dbReference>
<keyword evidence="1" id="KW-0812">Transmembrane</keyword>
<dbReference type="Proteomes" id="UP001054945">
    <property type="component" value="Unassembled WGS sequence"/>
</dbReference>
<feature type="transmembrane region" description="Helical" evidence="1">
    <location>
        <begin position="20"/>
        <end position="43"/>
    </location>
</feature>
<evidence type="ECO:0000313" key="3">
    <source>
        <dbReference type="Proteomes" id="UP001054945"/>
    </source>
</evidence>
<keyword evidence="1" id="KW-0472">Membrane</keyword>
<keyword evidence="1" id="KW-1133">Transmembrane helix</keyword>
<name>A0AAV4U2U7_CAEEX</name>
<accession>A0AAV4U2U7</accession>
<protein>
    <submittedName>
        <fullName evidence="2">Uncharacterized protein</fullName>
    </submittedName>
</protein>
<keyword evidence="3" id="KW-1185">Reference proteome</keyword>
<reference evidence="2 3" key="1">
    <citation type="submission" date="2021-06" db="EMBL/GenBank/DDBJ databases">
        <title>Caerostris extrusa draft genome.</title>
        <authorList>
            <person name="Kono N."/>
            <person name="Arakawa K."/>
        </authorList>
    </citation>
    <scope>NUCLEOTIDE SEQUENCE [LARGE SCALE GENOMIC DNA]</scope>
</reference>
<comment type="caution">
    <text evidence="2">The sequence shown here is derived from an EMBL/GenBank/DDBJ whole genome shotgun (WGS) entry which is preliminary data.</text>
</comment>
<sequence>MNLSTKIPMQRGRKVRIKMAFPLTYGCTITITLICWPSGYGGWVRTFFNPDTEPLQKVQPVGISEGRRVFTSMTHFSSQERESQSFFTYHTNHKESRESLFVTDKGCHKPETAKSVKYSQRMLWFKKRVNQCLPKGWPKNFFFSQDKKGEKILLKLEP</sequence>
<dbReference type="AlphaFoldDB" id="A0AAV4U2U7"/>